<protein>
    <recommendedName>
        <fullName evidence="8">Cytosolic Fe-S cluster assembly factor NUBP1 homolog</fullName>
    </recommendedName>
</protein>
<keyword evidence="6 8" id="KW-0408">Iron</keyword>
<keyword evidence="3 8" id="KW-0479">Metal-binding</keyword>
<evidence type="ECO:0000256" key="3">
    <source>
        <dbReference type="ARBA" id="ARBA00022723"/>
    </source>
</evidence>
<dbReference type="InterPro" id="IPR027417">
    <property type="entry name" value="P-loop_NTPase"/>
</dbReference>
<evidence type="ECO:0000256" key="8">
    <source>
        <dbReference type="HAMAP-Rule" id="MF_03038"/>
    </source>
</evidence>
<keyword evidence="1 8" id="KW-0004">4Fe-4S</keyword>
<dbReference type="PANTHER" id="PTHR23264:SF35">
    <property type="entry name" value="CYTOSOLIC FE-S CLUSTER ASSEMBLY FACTOR NUBP1"/>
    <property type="match status" value="1"/>
</dbReference>
<dbReference type="HAMAP" id="MF_02040">
    <property type="entry name" value="Mrp_NBP35"/>
    <property type="match status" value="1"/>
</dbReference>
<accession>A0A6G1S5E7</accession>
<comment type="subcellular location">
    <subcellularLocation>
        <location evidence="8">Cytoplasm</location>
    </subcellularLocation>
</comment>
<evidence type="ECO:0000256" key="2">
    <source>
        <dbReference type="ARBA" id="ARBA00022490"/>
    </source>
</evidence>
<feature type="binding site" evidence="8">
    <location>
        <position position="19"/>
    </location>
    <ligand>
        <name>[4Fe-4S] cluster</name>
        <dbReference type="ChEBI" id="CHEBI:49883"/>
        <label>1</label>
    </ligand>
</feature>
<feature type="binding site" evidence="8">
    <location>
        <position position="22"/>
    </location>
    <ligand>
        <name>[4Fe-4S] cluster</name>
        <dbReference type="ChEBI" id="CHEBI:49883"/>
        <label>1</label>
    </ligand>
</feature>
<dbReference type="InterPro" id="IPR000808">
    <property type="entry name" value="Mrp-like_CS"/>
</dbReference>
<dbReference type="GO" id="GO:0005524">
    <property type="term" value="F:ATP binding"/>
    <property type="evidence" value="ECO:0007669"/>
    <property type="project" value="UniProtKB-KW"/>
</dbReference>
<gene>
    <name evidence="9" type="primary">NUBP1</name>
    <name evidence="9" type="ORF">g.8218</name>
</gene>
<keyword evidence="2 8" id="KW-0963">Cytoplasm</keyword>
<dbReference type="AlphaFoldDB" id="A0A6G1S5E7"/>
<dbReference type="GO" id="GO:0046872">
    <property type="term" value="F:metal ion binding"/>
    <property type="evidence" value="ECO:0007669"/>
    <property type="project" value="UniProtKB-KW"/>
</dbReference>
<dbReference type="GO" id="GO:0051539">
    <property type="term" value="F:4 iron, 4 sulfur cluster binding"/>
    <property type="evidence" value="ECO:0007669"/>
    <property type="project" value="UniProtKB-UniRule"/>
</dbReference>
<dbReference type="SUPFAM" id="SSF52540">
    <property type="entry name" value="P-loop containing nucleoside triphosphate hydrolases"/>
    <property type="match status" value="1"/>
</dbReference>
<dbReference type="GO" id="GO:0140663">
    <property type="term" value="F:ATP-dependent FeS chaperone activity"/>
    <property type="evidence" value="ECO:0007669"/>
    <property type="project" value="InterPro"/>
</dbReference>
<reference evidence="9" key="1">
    <citation type="submission" date="2018-10" db="EMBL/GenBank/DDBJ databases">
        <title>Transcriptome assembly of Aceria tosichella (Wheat curl mite) Type 2.</title>
        <authorList>
            <person name="Scully E.D."/>
            <person name="Geib S.M."/>
            <person name="Palmer N.A."/>
            <person name="Gupta A.K."/>
            <person name="Sarath G."/>
            <person name="Tatineni S."/>
        </authorList>
    </citation>
    <scope>NUCLEOTIDE SEQUENCE</scope>
    <source>
        <strain evidence="9">LincolnNE</strain>
    </source>
</reference>
<feature type="binding site" evidence="8">
    <location>
        <position position="243"/>
    </location>
    <ligand>
        <name>[4Fe-4S] cluster</name>
        <dbReference type="ChEBI" id="CHEBI:49883"/>
        <label>2</label>
        <note>ligand shared with heterodimeric partner</note>
    </ligand>
</feature>
<dbReference type="PROSITE" id="PS01215">
    <property type="entry name" value="MRP"/>
    <property type="match status" value="1"/>
</dbReference>
<dbReference type="Gene3D" id="3.40.50.300">
    <property type="entry name" value="P-loop containing nucleotide triphosphate hydrolases"/>
    <property type="match status" value="1"/>
</dbReference>
<comment type="caution">
    <text evidence="8">Lacks conserved residue(s) required for the propagation of feature annotation.</text>
</comment>
<keyword evidence="7 8" id="KW-0411">Iron-sulfur</keyword>
<name>A0A6G1S5E7_9ACAR</name>
<dbReference type="HAMAP" id="MF_03038">
    <property type="entry name" value="NUBP1"/>
    <property type="match status" value="1"/>
</dbReference>
<comment type="similarity">
    <text evidence="8">Belongs to the Mrp/NBP35 ATP-binding proteins family. NUBP1/NBP35 subfamily.</text>
</comment>
<dbReference type="FunFam" id="3.40.50.300:FF:001119">
    <property type="entry name" value="Iron-sulfur cluster carrier protein"/>
    <property type="match status" value="1"/>
</dbReference>
<keyword evidence="5" id="KW-0067">ATP-binding</keyword>
<comment type="function">
    <text evidence="8">Component of the cytosolic iron-sulfur (Fe/S) protein assembly (CIA) machinery. Required for maturation of extramitochondrial Fe-S proteins. The NUBP1-NUBP2 heterotetramer forms a Fe-S scaffold complex, mediating the de novo assembly of an Fe-S cluster and its transfer to target apoproteins.</text>
</comment>
<dbReference type="InterPro" id="IPR033756">
    <property type="entry name" value="YlxH/NBP35"/>
</dbReference>
<evidence type="ECO:0000256" key="6">
    <source>
        <dbReference type="ARBA" id="ARBA00023004"/>
    </source>
</evidence>
<evidence type="ECO:0000313" key="9">
    <source>
        <dbReference type="EMBL" id="MDE45173.1"/>
    </source>
</evidence>
<evidence type="ECO:0000256" key="5">
    <source>
        <dbReference type="ARBA" id="ARBA00022840"/>
    </source>
</evidence>
<comment type="cofactor">
    <cofactor evidence="8">
        <name>[4Fe-4S] cluster</name>
        <dbReference type="ChEBI" id="CHEBI:49883"/>
    </cofactor>
    <text evidence="8">Binds 4 [4Fe-4S] clusters per heterotetramer. Contains two stable clusters in the N-termini of NUBP1 and two labile, bridging clusters between subunits of the NUBP1-NUBP2 heterotetramer.</text>
</comment>
<dbReference type="GO" id="GO:0005829">
    <property type="term" value="C:cytosol"/>
    <property type="evidence" value="ECO:0007669"/>
    <property type="project" value="TreeGrafter"/>
</dbReference>
<evidence type="ECO:0000256" key="4">
    <source>
        <dbReference type="ARBA" id="ARBA00022741"/>
    </source>
</evidence>
<feature type="binding site" evidence="8">
    <location>
        <position position="5"/>
    </location>
    <ligand>
        <name>[4Fe-4S] cluster</name>
        <dbReference type="ChEBI" id="CHEBI:49883"/>
        <label>1</label>
    </ligand>
</feature>
<dbReference type="EMBL" id="GGYP01000402">
    <property type="protein sequence ID" value="MDE45173.1"/>
    <property type="molecule type" value="Transcribed_RNA"/>
</dbReference>
<proteinExistence type="inferred from homology"/>
<keyword evidence="4" id="KW-0547">Nucleotide-binding</keyword>
<dbReference type="PANTHER" id="PTHR23264">
    <property type="entry name" value="NUCLEOTIDE-BINDING PROTEIN NBP35 YEAST -RELATED"/>
    <property type="match status" value="1"/>
</dbReference>
<dbReference type="CDD" id="cd02037">
    <property type="entry name" value="Mrp_NBP35"/>
    <property type="match status" value="1"/>
</dbReference>
<dbReference type="InterPro" id="IPR019591">
    <property type="entry name" value="Mrp/NBP35_ATP-bd"/>
</dbReference>
<feature type="binding site" evidence="8">
    <location>
        <position position="28"/>
    </location>
    <ligand>
        <name>[4Fe-4S] cluster</name>
        <dbReference type="ChEBI" id="CHEBI:49883"/>
        <label>1</label>
    </ligand>
</feature>
<dbReference type="Pfam" id="PF10609">
    <property type="entry name" value="ParA"/>
    <property type="match status" value="1"/>
</dbReference>
<organism evidence="9">
    <name type="scientific">Aceria tosichella</name>
    <name type="common">wheat curl mite</name>
    <dbReference type="NCBI Taxonomy" id="561515"/>
    <lineage>
        <taxon>Eukaryota</taxon>
        <taxon>Metazoa</taxon>
        <taxon>Ecdysozoa</taxon>
        <taxon>Arthropoda</taxon>
        <taxon>Chelicerata</taxon>
        <taxon>Arachnida</taxon>
        <taxon>Acari</taxon>
        <taxon>Acariformes</taxon>
        <taxon>Trombidiformes</taxon>
        <taxon>Prostigmata</taxon>
        <taxon>Eupodina</taxon>
        <taxon>Eriophyoidea</taxon>
        <taxon>Eriophyidae</taxon>
        <taxon>Eriophyinae</taxon>
        <taxon>Aceriini</taxon>
        <taxon>Aceria</taxon>
    </lineage>
</organism>
<evidence type="ECO:0000256" key="7">
    <source>
        <dbReference type="ARBA" id="ARBA00023014"/>
    </source>
</evidence>
<feature type="binding site" evidence="8">
    <location>
        <position position="240"/>
    </location>
    <ligand>
        <name>[4Fe-4S] cluster</name>
        <dbReference type="ChEBI" id="CHEBI:49883"/>
        <label>2</label>
        <note>ligand shared with heterodimeric partner</note>
    </ligand>
</feature>
<dbReference type="GO" id="GO:0016226">
    <property type="term" value="P:iron-sulfur cluster assembly"/>
    <property type="evidence" value="ECO:0007669"/>
    <property type="project" value="UniProtKB-UniRule"/>
</dbReference>
<dbReference type="InterPro" id="IPR028601">
    <property type="entry name" value="NUBP1/Nbp35"/>
</dbReference>
<sequence length="334" mass="36312">MPKDCPGVDSDAAGKAAPCAGCPNQKICSSGDAKQAAQQELDTVIPLIKDRLKNIKHIILVISGKGGTGKSTVSTMLARALATDTNLQVGLLDLDICGPSAPRMFSLEGEQVYRSGDGWIPVYAGDNLAVMSCGFLLESLDDAVIWRGPKKNTMIKQFLMDTDWGHLDYLIIDTPPGTSDEHISVIQYLKQTSLPNLDGAVMVTTPQEVSLMDVRKQIDFCTRTGLKILGIIENMGKFVCPKCSKDSIIFPTTSGGADKMAADFKLEILGRLPLNPIIGQHCDFGISIFDDIPRKKFEGSGEKTDENPQQEILKKAIVETFLSIKNRLIQKVNV</sequence>
<comment type="subunit">
    <text evidence="8">Heterotetramer of 2 NUBP1 and 2 NUBP2 chains.</text>
</comment>
<evidence type="ECO:0000256" key="1">
    <source>
        <dbReference type="ARBA" id="ARBA00022485"/>
    </source>
</evidence>